<dbReference type="EMBL" id="JAPWTJ010002664">
    <property type="protein sequence ID" value="KAJ8965159.1"/>
    <property type="molecule type" value="Genomic_DNA"/>
</dbReference>
<keyword evidence="2" id="KW-1185">Reference proteome</keyword>
<organism evidence="1 2">
    <name type="scientific">Molorchus minor</name>
    <dbReference type="NCBI Taxonomy" id="1323400"/>
    <lineage>
        <taxon>Eukaryota</taxon>
        <taxon>Metazoa</taxon>
        <taxon>Ecdysozoa</taxon>
        <taxon>Arthropoda</taxon>
        <taxon>Hexapoda</taxon>
        <taxon>Insecta</taxon>
        <taxon>Pterygota</taxon>
        <taxon>Neoptera</taxon>
        <taxon>Endopterygota</taxon>
        <taxon>Coleoptera</taxon>
        <taxon>Polyphaga</taxon>
        <taxon>Cucujiformia</taxon>
        <taxon>Chrysomeloidea</taxon>
        <taxon>Cerambycidae</taxon>
        <taxon>Lamiinae</taxon>
        <taxon>Monochamini</taxon>
        <taxon>Molorchus</taxon>
    </lineage>
</organism>
<evidence type="ECO:0000313" key="2">
    <source>
        <dbReference type="Proteomes" id="UP001162164"/>
    </source>
</evidence>
<gene>
    <name evidence="1" type="ORF">NQ317_012151</name>
</gene>
<dbReference type="SUPFAM" id="SSF56349">
    <property type="entry name" value="DNA breaking-rejoining enzymes"/>
    <property type="match status" value="1"/>
</dbReference>
<protein>
    <recommendedName>
        <fullName evidence="3">Tyr recombinase domain-containing protein</fullName>
    </recommendedName>
</protein>
<dbReference type="Proteomes" id="UP001162164">
    <property type="component" value="Unassembled WGS sequence"/>
</dbReference>
<dbReference type="InterPro" id="IPR011010">
    <property type="entry name" value="DNA_brk_join_enz"/>
</dbReference>
<accession>A0ABQ9ITF7</accession>
<comment type="caution">
    <text evidence="1">The sequence shown here is derived from an EMBL/GenBank/DDBJ whole genome shotgun (WGS) entry which is preliminary data.</text>
</comment>
<name>A0ABQ9ITF7_9CUCU</name>
<reference evidence="1" key="1">
    <citation type="journal article" date="2023" name="Insect Mol. Biol.">
        <title>Genome sequencing provides insights into the evolution of gene families encoding plant cell wall-degrading enzymes in longhorned beetles.</title>
        <authorList>
            <person name="Shin N.R."/>
            <person name="Okamura Y."/>
            <person name="Kirsch R."/>
            <person name="Pauchet Y."/>
        </authorList>
    </citation>
    <scope>NUCLEOTIDE SEQUENCE</scope>
    <source>
        <strain evidence="1">MMC_N1</strain>
    </source>
</reference>
<evidence type="ECO:0008006" key="3">
    <source>
        <dbReference type="Google" id="ProtNLM"/>
    </source>
</evidence>
<sequence>MDPSYCWYYGTRFIVSDSSRDGPKIRFVREPNSKDDAICDFCEGKFPEDIRGELWVQCIMCQIGITGIFRRYGVYSMFKSTLNANENEKYQKISKANTIFEKQISWITSKKSRILTKEEIERFVEFVQEAPDNRFLLKKVVLIIGVCRALRRDVLVKITIDDIEDNDLIIMIRIPDSKIHTSRCFVILSPVKMKYCALRPAVTTNRKFFV</sequence>
<evidence type="ECO:0000313" key="1">
    <source>
        <dbReference type="EMBL" id="KAJ8965159.1"/>
    </source>
</evidence>
<proteinExistence type="predicted"/>
<feature type="non-terminal residue" evidence="1">
    <location>
        <position position="210"/>
    </location>
</feature>